<dbReference type="InterPro" id="IPR045116">
    <property type="entry name" value="Clp1/Grc3"/>
</dbReference>
<evidence type="ECO:0000256" key="5">
    <source>
        <dbReference type="ARBA" id="ARBA00022741"/>
    </source>
</evidence>
<keyword evidence="4" id="KW-0808">Transferase</keyword>
<dbReference type="PANTHER" id="PTHR12755">
    <property type="entry name" value="CLEAVAGE/POLYADENYLATION FACTOR IA SUBUNIT CLP1P"/>
    <property type="match status" value="1"/>
</dbReference>
<evidence type="ECO:0000256" key="8">
    <source>
        <dbReference type="ARBA" id="ARBA00023242"/>
    </source>
</evidence>
<reference evidence="11" key="1">
    <citation type="submission" date="2019-11" db="UniProtKB">
        <authorList>
            <consortium name="WormBaseParasite"/>
        </authorList>
    </citation>
    <scope>IDENTIFICATION</scope>
</reference>
<dbReference type="Gene3D" id="3.40.50.300">
    <property type="entry name" value="P-loop containing nucleotide triphosphate hydrolases"/>
    <property type="match status" value="1"/>
</dbReference>
<comment type="subcellular location">
    <subcellularLocation>
        <location evidence="1">Nucleus</location>
        <location evidence="1">Nucleolus</location>
    </subcellularLocation>
</comment>
<evidence type="ECO:0000256" key="1">
    <source>
        <dbReference type="ARBA" id="ARBA00004604"/>
    </source>
</evidence>
<evidence type="ECO:0000313" key="11">
    <source>
        <dbReference type="WBParaSite" id="MCU_009382-RB"/>
    </source>
</evidence>
<dbReference type="GO" id="GO:0051731">
    <property type="term" value="F:polynucleotide 5'-hydroxyl-kinase activity"/>
    <property type="evidence" value="ECO:0007669"/>
    <property type="project" value="InterPro"/>
</dbReference>
<protein>
    <submittedName>
        <fullName evidence="11">CLP1_P domain-containing protein</fullName>
    </submittedName>
</protein>
<evidence type="ECO:0000259" key="10">
    <source>
        <dbReference type="Pfam" id="PF25467"/>
    </source>
</evidence>
<dbReference type="GO" id="GO:0005730">
    <property type="term" value="C:nucleolus"/>
    <property type="evidence" value="ECO:0007669"/>
    <property type="project" value="UniProtKB-SubCell"/>
</dbReference>
<evidence type="ECO:0000259" key="9">
    <source>
        <dbReference type="Pfam" id="PF16575"/>
    </source>
</evidence>
<sequence length="666" mass="72009">MSQREGYSAHDSSGGGALITDKSFIFENGALFVQVHGLVCTWLGILPPRSKWVIYGCARFTLLAGSSVELFGTLISPGNLGHYNVYSPSTHVPIDLKVPESVTGSMGFPLNTIISPLANVTKYSSELLEDFLNKLVDMVGSLHVSSAAVLLQSLSSPVIDSIKLLRRFGCLFSPPNSSLLTEKLVIRGDTFSFELASDGEGFFEAPVVSMISQKLLSENGLKNPKILLCGPSNSGKSTLMRLLVNRLLSSGKTEAVVVLDCDVGQSEFTPAGMISLTFVRKPLLGPPFSHPLEGVYKPARQCFFGGASPSVNPAFYVRCLRYVFEAFDELNGTQYPLIVNTMGWTQGLGLTLIIDQIKLSRPDMIVQIYQDGAKANSRQNLPPLTPEFMRTSKGLDYADLSNEIFCHEVVFVPSASRCGAGGFAASHDHRDLTMLGHLLSELFNAETSLPGSGPSGRGPSPLGHPTAHLLDCLPYRVPLASPQACAPQWALAVHLLQPPIGTSDASTFQIPSIYTLSSIMACLNATLVALCRVPEEVIIPPSKPEDLTLLSEALPCDCYGLALVRSVDPSTGLIYLTTGIPKDRLAMVNAILRGQVDLPHVLFTEQPLSSEALISYVSDRQQPTLPYLGPARSQGAGRTAIVTRRYYPRVMHHHSNDCTNPHGFPR</sequence>
<evidence type="ECO:0000256" key="6">
    <source>
        <dbReference type="ARBA" id="ARBA00022777"/>
    </source>
</evidence>
<evidence type="ECO:0000256" key="4">
    <source>
        <dbReference type="ARBA" id="ARBA00022679"/>
    </source>
</evidence>
<dbReference type="GO" id="GO:0005524">
    <property type="term" value="F:ATP binding"/>
    <property type="evidence" value="ECO:0007669"/>
    <property type="project" value="UniProtKB-KW"/>
</dbReference>
<dbReference type="AlphaFoldDB" id="A0A5K3FKW0"/>
<evidence type="ECO:0000256" key="2">
    <source>
        <dbReference type="ARBA" id="ARBA00011003"/>
    </source>
</evidence>
<feature type="domain" description="NOL9 C-terminal" evidence="10">
    <location>
        <begin position="514"/>
        <end position="599"/>
    </location>
</feature>
<keyword evidence="3" id="KW-0698">rRNA processing</keyword>
<dbReference type="WBParaSite" id="MCU_009382-RB">
    <property type="protein sequence ID" value="MCU_009382-RB"/>
    <property type="gene ID" value="MCU_009382"/>
</dbReference>
<dbReference type="PANTHER" id="PTHR12755:SF3">
    <property type="entry name" value="POLYNUCLEOTIDE 5'-HYDROXYL-KINASE NOL9"/>
    <property type="match status" value="1"/>
</dbReference>
<organism evidence="11">
    <name type="scientific">Mesocestoides corti</name>
    <name type="common">Flatworm</name>
    <dbReference type="NCBI Taxonomy" id="53468"/>
    <lineage>
        <taxon>Eukaryota</taxon>
        <taxon>Metazoa</taxon>
        <taxon>Spiralia</taxon>
        <taxon>Lophotrochozoa</taxon>
        <taxon>Platyhelminthes</taxon>
        <taxon>Cestoda</taxon>
        <taxon>Eucestoda</taxon>
        <taxon>Cyclophyllidea</taxon>
        <taxon>Mesocestoididae</taxon>
        <taxon>Mesocestoides</taxon>
    </lineage>
</organism>
<dbReference type="Pfam" id="PF25467">
    <property type="entry name" value="NOL9_C"/>
    <property type="match status" value="1"/>
</dbReference>
<keyword evidence="7" id="KW-0067">ATP-binding</keyword>
<dbReference type="GO" id="GO:0000448">
    <property type="term" value="P:cleavage in ITS2 between 5.8S rRNA and LSU-rRNA of tricistronic rRNA transcript (SSU-rRNA, 5.8S rRNA, LSU-rRNA)"/>
    <property type="evidence" value="ECO:0007669"/>
    <property type="project" value="TreeGrafter"/>
</dbReference>
<keyword evidence="8" id="KW-0539">Nucleus</keyword>
<evidence type="ECO:0000256" key="3">
    <source>
        <dbReference type="ARBA" id="ARBA00022552"/>
    </source>
</evidence>
<dbReference type="InterPro" id="IPR027417">
    <property type="entry name" value="P-loop_NTPase"/>
</dbReference>
<keyword evidence="6" id="KW-0418">Kinase</keyword>
<comment type="similarity">
    <text evidence="2">Belongs to the Clp1 family. NOL9/GRC3 subfamily.</text>
</comment>
<dbReference type="InterPro" id="IPR057570">
    <property type="entry name" value="NOL9_C"/>
</dbReference>
<feature type="domain" description="Clp1 P-loop" evidence="9">
    <location>
        <begin position="230"/>
        <end position="382"/>
    </location>
</feature>
<name>A0A5K3FKW0_MESCO</name>
<dbReference type="InterPro" id="IPR032319">
    <property type="entry name" value="CLP1_P"/>
</dbReference>
<keyword evidence="5" id="KW-0547">Nucleotide-binding</keyword>
<accession>A0A5K3FKW0</accession>
<dbReference type="Pfam" id="PF16575">
    <property type="entry name" value="CLP1_P"/>
    <property type="match status" value="1"/>
</dbReference>
<dbReference type="SUPFAM" id="SSF52540">
    <property type="entry name" value="P-loop containing nucleoside triphosphate hydrolases"/>
    <property type="match status" value="1"/>
</dbReference>
<evidence type="ECO:0000256" key="7">
    <source>
        <dbReference type="ARBA" id="ARBA00022840"/>
    </source>
</evidence>
<proteinExistence type="inferred from homology"/>